<evidence type="ECO:0000313" key="2">
    <source>
        <dbReference type="EMBL" id="KAL0356472.1"/>
    </source>
</evidence>
<evidence type="ECO:0000256" key="1">
    <source>
        <dbReference type="SAM" id="MobiDB-lite"/>
    </source>
</evidence>
<accession>A0AAW2PMY8</accession>
<reference evidence="2" key="2">
    <citation type="journal article" date="2024" name="Plant">
        <title>Genomic evolution and insights into agronomic trait innovations of Sesamum species.</title>
        <authorList>
            <person name="Miao H."/>
            <person name="Wang L."/>
            <person name="Qu L."/>
            <person name="Liu H."/>
            <person name="Sun Y."/>
            <person name="Le M."/>
            <person name="Wang Q."/>
            <person name="Wei S."/>
            <person name="Zheng Y."/>
            <person name="Lin W."/>
            <person name="Duan Y."/>
            <person name="Cao H."/>
            <person name="Xiong S."/>
            <person name="Wang X."/>
            <person name="Wei L."/>
            <person name="Li C."/>
            <person name="Ma Q."/>
            <person name="Ju M."/>
            <person name="Zhao R."/>
            <person name="Li G."/>
            <person name="Mu C."/>
            <person name="Tian Q."/>
            <person name="Mei H."/>
            <person name="Zhang T."/>
            <person name="Gao T."/>
            <person name="Zhang H."/>
        </authorList>
    </citation>
    <scope>NUCLEOTIDE SEQUENCE</scope>
    <source>
        <strain evidence="2">G02</strain>
    </source>
</reference>
<feature type="region of interest" description="Disordered" evidence="1">
    <location>
        <begin position="1"/>
        <end position="58"/>
    </location>
</feature>
<dbReference type="AlphaFoldDB" id="A0AAW2PMY8"/>
<dbReference type="EMBL" id="JACGWJ010000017">
    <property type="protein sequence ID" value="KAL0356472.1"/>
    <property type="molecule type" value="Genomic_DNA"/>
</dbReference>
<feature type="compositionally biased region" description="Basic and acidic residues" evidence="1">
    <location>
        <begin position="14"/>
        <end position="31"/>
    </location>
</feature>
<sequence length="58" mass="5881">MGTRAAPEWSPSRDASDGVVRHRSRAGELSDSRPAAARRWHRGGGGGALSPGGGGEAV</sequence>
<feature type="compositionally biased region" description="Gly residues" evidence="1">
    <location>
        <begin position="43"/>
        <end position="58"/>
    </location>
</feature>
<protein>
    <submittedName>
        <fullName evidence="2">Uncharacterized protein</fullName>
    </submittedName>
</protein>
<reference evidence="2" key="1">
    <citation type="submission" date="2020-06" db="EMBL/GenBank/DDBJ databases">
        <authorList>
            <person name="Li T."/>
            <person name="Hu X."/>
            <person name="Zhang T."/>
            <person name="Song X."/>
            <person name="Zhang H."/>
            <person name="Dai N."/>
            <person name="Sheng W."/>
            <person name="Hou X."/>
            <person name="Wei L."/>
        </authorList>
    </citation>
    <scope>NUCLEOTIDE SEQUENCE</scope>
    <source>
        <strain evidence="2">G02</strain>
        <tissue evidence="2">Leaf</tissue>
    </source>
</reference>
<name>A0AAW2PMY8_SESRA</name>
<gene>
    <name evidence="2" type="ORF">Sradi_4094100</name>
</gene>
<comment type="caution">
    <text evidence="2">The sequence shown here is derived from an EMBL/GenBank/DDBJ whole genome shotgun (WGS) entry which is preliminary data.</text>
</comment>
<proteinExistence type="predicted"/>
<organism evidence="2">
    <name type="scientific">Sesamum radiatum</name>
    <name type="common">Black benniseed</name>
    <dbReference type="NCBI Taxonomy" id="300843"/>
    <lineage>
        <taxon>Eukaryota</taxon>
        <taxon>Viridiplantae</taxon>
        <taxon>Streptophyta</taxon>
        <taxon>Embryophyta</taxon>
        <taxon>Tracheophyta</taxon>
        <taxon>Spermatophyta</taxon>
        <taxon>Magnoliopsida</taxon>
        <taxon>eudicotyledons</taxon>
        <taxon>Gunneridae</taxon>
        <taxon>Pentapetalae</taxon>
        <taxon>asterids</taxon>
        <taxon>lamiids</taxon>
        <taxon>Lamiales</taxon>
        <taxon>Pedaliaceae</taxon>
        <taxon>Sesamum</taxon>
    </lineage>
</organism>